<dbReference type="PANTHER" id="PTHR21660:SF1">
    <property type="entry name" value="ACYL-COENZYME A THIOESTERASE 13"/>
    <property type="match status" value="1"/>
</dbReference>
<evidence type="ECO:0000259" key="3">
    <source>
        <dbReference type="Pfam" id="PF03061"/>
    </source>
</evidence>
<comment type="similarity">
    <text evidence="1">Belongs to the thioesterase PaaI family.</text>
</comment>
<sequence>MPEPGTFAETAAAITRALYSQGFMGLMGAEVVSIAPGELVMALDRRDALLQQHGFFHGGVIGFLVDNTTTSAAATVIDIQRQSVLTAEYKLNILAPATGSRLVCRATVVKPGRKLTVVDAKVHCLVDGRDKLVAVALATIANLDTAVDTTAA</sequence>
<feature type="domain" description="Thioesterase" evidence="3">
    <location>
        <begin position="53"/>
        <end position="124"/>
    </location>
</feature>
<dbReference type="Pfam" id="PF03061">
    <property type="entry name" value="4HBT"/>
    <property type="match status" value="1"/>
</dbReference>
<dbReference type="GO" id="GO:0047617">
    <property type="term" value="F:fatty acyl-CoA hydrolase activity"/>
    <property type="evidence" value="ECO:0007669"/>
    <property type="project" value="InterPro"/>
</dbReference>
<protein>
    <submittedName>
        <fullName evidence="4">Thioesterase</fullName>
    </submittedName>
</protein>
<reference evidence="4" key="2">
    <citation type="submission" date="2020-09" db="EMBL/GenBank/DDBJ databases">
        <authorList>
            <person name="Sun Q."/>
            <person name="Zhou Y."/>
        </authorList>
    </citation>
    <scope>NUCLEOTIDE SEQUENCE</scope>
    <source>
        <strain evidence="4">CGMCC 1.12919</strain>
    </source>
</reference>
<dbReference type="EMBL" id="BMGG01000006">
    <property type="protein sequence ID" value="GGC73075.1"/>
    <property type="molecule type" value="Genomic_DNA"/>
</dbReference>
<name>A0A916XH41_9HYPH</name>
<dbReference type="InterPro" id="IPR003736">
    <property type="entry name" value="PAAI_dom"/>
</dbReference>
<dbReference type="NCBIfam" id="TIGR00369">
    <property type="entry name" value="unchar_dom_1"/>
    <property type="match status" value="1"/>
</dbReference>
<organism evidence="4 5">
    <name type="scientific">Chelatococcus reniformis</name>
    <dbReference type="NCBI Taxonomy" id="1494448"/>
    <lineage>
        <taxon>Bacteria</taxon>
        <taxon>Pseudomonadati</taxon>
        <taxon>Pseudomonadota</taxon>
        <taxon>Alphaproteobacteria</taxon>
        <taxon>Hyphomicrobiales</taxon>
        <taxon>Chelatococcaceae</taxon>
        <taxon>Chelatococcus</taxon>
    </lineage>
</organism>
<reference evidence="4" key="1">
    <citation type="journal article" date="2014" name="Int. J. Syst. Evol. Microbiol.">
        <title>Complete genome sequence of Corynebacterium casei LMG S-19264T (=DSM 44701T), isolated from a smear-ripened cheese.</title>
        <authorList>
            <consortium name="US DOE Joint Genome Institute (JGI-PGF)"/>
            <person name="Walter F."/>
            <person name="Albersmeier A."/>
            <person name="Kalinowski J."/>
            <person name="Ruckert C."/>
        </authorList>
    </citation>
    <scope>NUCLEOTIDE SEQUENCE</scope>
    <source>
        <strain evidence="4">CGMCC 1.12919</strain>
    </source>
</reference>
<dbReference type="InterPro" id="IPR006683">
    <property type="entry name" value="Thioestr_dom"/>
</dbReference>
<dbReference type="RefSeq" id="WP_188610409.1">
    <property type="nucleotide sequence ID" value="NZ_BMGG01000006.1"/>
</dbReference>
<dbReference type="PANTHER" id="PTHR21660">
    <property type="entry name" value="THIOESTERASE SUPERFAMILY MEMBER-RELATED"/>
    <property type="match status" value="1"/>
</dbReference>
<evidence type="ECO:0000313" key="4">
    <source>
        <dbReference type="EMBL" id="GGC73075.1"/>
    </source>
</evidence>
<dbReference type="CDD" id="cd03443">
    <property type="entry name" value="PaaI_thioesterase"/>
    <property type="match status" value="1"/>
</dbReference>
<dbReference type="Proteomes" id="UP000637002">
    <property type="component" value="Unassembled WGS sequence"/>
</dbReference>
<dbReference type="Gene3D" id="3.10.129.10">
    <property type="entry name" value="Hotdog Thioesterase"/>
    <property type="match status" value="1"/>
</dbReference>
<dbReference type="InterPro" id="IPR039298">
    <property type="entry name" value="ACOT13"/>
</dbReference>
<keyword evidence="2" id="KW-0378">Hydrolase</keyword>
<evidence type="ECO:0000256" key="1">
    <source>
        <dbReference type="ARBA" id="ARBA00008324"/>
    </source>
</evidence>
<proteinExistence type="inferred from homology"/>
<evidence type="ECO:0000256" key="2">
    <source>
        <dbReference type="ARBA" id="ARBA00022801"/>
    </source>
</evidence>
<gene>
    <name evidence="4" type="ORF">GCM10010994_34320</name>
</gene>
<dbReference type="InterPro" id="IPR029069">
    <property type="entry name" value="HotDog_dom_sf"/>
</dbReference>
<keyword evidence="5" id="KW-1185">Reference proteome</keyword>
<dbReference type="SUPFAM" id="SSF54637">
    <property type="entry name" value="Thioesterase/thiol ester dehydrase-isomerase"/>
    <property type="match status" value="1"/>
</dbReference>
<comment type="caution">
    <text evidence="4">The sequence shown here is derived from an EMBL/GenBank/DDBJ whole genome shotgun (WGS) entry which is preliminary data.</text>
</comment>
<evidence type="ECO:0000313" key="5">
    <source>
        <dbReference type="Proteomes" id="UP000637002"/>
    </source>
</evidence>
<accession>A0A916XH41</accession>
<dbReference type="AlphaFoldDB" id="A0A916XH41"/>